<dbReference type="PANTHER" id="PTHR33202:SF7">
    <property type="entry name" value="FERRIC UPTAKE REGULATION PROTEIN"/>
    <property type="match status" value="1"/>
</dbReference>
<evidence type="ECO:0000256" key="1">
    <source>
        <dbReference type="ARBA" id="ARBA00007957"/>
    </source>
</evidence>
<proteinExistence type="inferred from homology"/>
<dbReference type="GO" id="GO:0000976">
    <property type="term" value="F:transcription cis-regulatory region binding"/>
    <property type="evidence" value="ECO:0007669"/>
    <property type="project" value="TreeGrafter"/>
</dbReference>
<comment type="cofactor">
    <cofactor evidence="7">
        <name>Zn(2+)</name>
        <dbReference type="ChEBI" id="CHEBI:29105"/>
    </cofactor>
    <text evidence="7">Binds 1 zinc ion per subunit.</text>
</comment>
<comment type="similarity">
    <text evidence="1">Belongs to the Fur family.</text>
</comment>
<accession>A4G983</accession>
<dbReference type="PANTHER" id="PTHR33202">
    <property type="entry name" value="ZINC UPTAKE REGULATION PROTEIN"/>
    <property type="match status" value="1"/>
</dbReference>
<dbReference type="InterPro" id="IPR043135">
    <property type="entry name" value="Fur_C"/>
</dbReference>
<evidence type="ECO:0000256" key="5">
    <source>
        <dbReference type="ARBA" id="ARBA00023125"/>
    </source>
</evidence>
<dbReference type="Gene3D" id="1.10.10.10">
    <property type="entry name" value="Winged helix-like DNA-binding domain superfamily/Winged helix DNA-binding domain"/>
    <property type="match status" value="1"/>
</dbReference>
<dbReference type="Pfam" id="PF01475">
    <property type="entry name" value="FUR"/>
    <property type="match status" value="1"/>
</dbReference>
<dbReference type="Gene3D" id="3.30.1490.190">
    <property type="match status" value="1"/>
</dbReference>
<feature type="binding site" evidence="7">
    <location>
        <position position="133"/>
    </location>
    <ligand>
        <name>Zn(2+)</name>
        <dbReference type="ChEBI" id="CHEBI:29105"/>
    </ligand>
</feature>
<keyword evidence="9" id="KW-1185">Reference proteome</keyword>
<sequence length="199" mass="22032">MDKLQLNCKLRHNQHTIVTSIIMKKSATPDYPALAESQLRDTSLRSTAARIKVLAALLGAPYALSHQDVQDTLVDMDRVTLYRALDALTDAGLAHKIAGDDRVFRYNAGAEHLAAGSKNQILHQQHQHGHFKCTRCAKVFCIDNIDEKLLAADTQTQLNPSAVTLRQQLQKVLQATLGKGFQSHEIELTIKGWCADCAH</sequence>
<dbReference type="GO" id="GO:0008270">
    <property type="term" value="F:zinc ion binding"/>
    <property type="evidence" value="ECO:0007669"/>
    <property type="project" value="TreeGrafter"/>
</dbReference>
<keyword evidence="6" id="KW-0804">Transcription</keyword>
<dbReference type="KEGG" id="har:HEAR2958"/>
<dbReference type="Proteomes" id="UP000006697">
    <property type="component" value="Chromosome"/>
</dbReference>
<name>A4G983_HERAR</name>
<protein>
    <submittedName>
        <fullName evidence="8">Ferric-uptake regulator</fullName>
    </submittedName>
</protein>
<dbReference type="InterPro" id="IPR036388">
    <property type="entry name" value="WH-like_DNA-bd_sf"/>
</dbReference>
<dbReference type="eggNOG" id="COG0735">
    <property type="taxonomic scope" value="Bacteria"/>
</dbReference>
<dbReference type="SUPFAM" id="SSF46785">
    <property type="entry name" value="Winged helix' DNA-binding domain"/>
    <property type="match status" value="1"/>
</dbReference>
<keyword evidence="2" id="KW-0678">Repressor</keyword>
<dbReference type="InterPro" id="IPR036390">
    <property type="entry name" value="WH_DNA-bd_sf"/>
</dbReference>
<gene>
    <name evidence="8" type="ordered locus">HEAR2958</name>
</gene>
<keyword evidence="3 7" id="KW-0862">Zinc</keyword>
<feature type="binding site" evidence="7">
    <location>
        <position position="136"/>
    </location>
    <ligand>
        <name>Zn(2+)</name>
        <dbReference type="ChEBI" id="CHEBI:29105"/>
    </ligand>
</feature>
<dbReference type="GO" id="GO:0045892">
    <property type="term" value="P:negative regulation of DNA-templated transcription"/>
    <property type="evidence" value="ECO:0007669"/>
    <property type="project" value="TreeGrafter"/>
</dbReference>
<dbReference type="GO" id="GO:0003700">
    <property type="term" value="F:DNA-binding transcription factor activity"/>
    <property type="evidence" value="ECO:0007669"/>
    <property type="project" value="InterPro"/>
</dbReference>
<keyword evidence="7" id="KW-0479">Metal-binding</keyword>
<evidence type="ECO:0000256" key="4">
    <source>
        <dbReference type="ARBA" id="ARBA00023015"/>
    </source>
</evidence>
<evidence type="ECO:0000256" key="7">
    <source>
        <dbReference type="PIRSR" id="PIRSR602481-1"/>
    </source>
</evidence>
<dbReference type="HOGENOM" id="CLU_096072_6_0_4"/>
<dbReference type="AlphaFoldDB" id="A4G983"/>
<evidence type="ECO:0000313" key="9">
    <source>
        <dbReference type="Proteomes" id="UP000006697"/>
    </source>
</evidence>
<dbReference type="InterPro" id="IPR002481">
    <property type="entry name" value="FUR"/>
</dbReference>
<organism evidence="8 9">
    <name type="scientific">Herminiimonas arsenicoxydans</name>
    <dbReference type="NCBI Taxonomy" id="204773"/>
    <lineage>
        <taxon>Bacteria</taxon>
        <taxon>Pseudomonadati</taxon>
        <taxon>Pseudomonadota</taxon>
        <taxon>Betaproteobacteria</taxon>
        <taxon>Burkholderiales</taxon>
        <taxon>Oxalobacteraceae</taxon>
        <taxon>Herminiimonas</taxon>
    </lineage>
</organism>
<evidence type="ECO:0000256" key="2">
    <source>
        <dbReference type="ARBA" id="ARBA00022491"/>
    </source>
</evidence>
<evidence type="ECO:0000256" key="6">
    <source>
        <dbReference type="ARBA" id="ARBA00023163"/>
    </source>
</evidence>
<reference evidence="8 9" key="1">
    <citation type="journal article" date="2007" name="PLoS Genet.">
        <title>A tale of two oxidation states: bacterial colonization of arsenic-rich environments.</title>
        <authorList>
            <person name="Muller D."/>
            <person name="Medigue C."/>
            <person name="Koechler S."/>
            <person name="Barbe V."/>
            <person name="Barakat M."/>
            <person name="Talla E."/>
            <person name="Bonnefoy V."/>
            <person name="Krin E."/>
            <person name="Arsene-Ploetze F."/>
            <person name="Carapito C."/>
            <person name="Chandler M."/>
            <person name="Cournoyer B."/>
            <person name="Cruveiller S."/>
            <person name="Dossat C."/>
            <person name="Duval S."/>
            <person name="Heymann M."/>
            <person name="Leize E."/>
            <person name="Lieutaud A."/>
            <person name="Lievremont D."/>
            <person name="Makita Y."/>
            <person name="Mangenot S."/>
            <person name="Nitschke W."/>
            <person name="Ortet P."/>
            <person name="Perdrial N."/>
            <person name="Schoepp B."/>
            <person name="Siguier N."/>
            <person name="Simeonova D.D."/>
            <person name="Rouy Z."/>
            <person name="Segurens B."/>
            <person name="Turlin E."/>
            <person name="Vallenet D."/>
            <person name="Van Dorsselaer A."/>
            <person name="Weiss S."/>
            <person name="Weissenbach J."/>
            <person name="Lett M.C."/>
            <person name="Danchin A."/>
            <person name="Bertin P.N."/>
        </authorList>
    </citation>
    <scope>NUCLEOTIDE SEQUENCE [LARGE SCALE GENOMIC DNA]</scope>
    <source>
        <strain evidence="9">ULPAs1</strain>
    </source>
</reference>
<dbReference type="OrthoDB" id="8659436at2"/>
<dbReference type="EMBL" id="CU207211">
    <property type="protein sequence ID" value="CAL63070.1"/>
    <property type="molecule type" value="Genomic_DNA"/>
</dbReference>
<evidence type="ECO:0000256" key="3">
    <source>
        <dbReference type="ARBA" id="ARBA00022833"/>
    </source>
</evidence>
<keyword evidence="5" id="KW-0238">DNA-binding</keyword>
<keyword evidence="4" id="KW-0805">Transcription regulation</keyword>
<dbReference type="GO" id="GO:1900376">
    <property type="term" value="P:regulation of secondary metabolite biosynthetic process"/>
    <property type="evidence" value="ECO:0007669"/>
    <property type="project" value="TreeGrafter"/>
</dbReference>
<dbReference type="STRING" id="204773.HEAR2958"/>
<evidence type="ECO:0000313" key="8">
    <source>
        <dbReference type="EMBL" id="CAL63070.1"/>
    </source>
</evidence>